<dbReference type="Pfam" id="PF01261">
    <property type="entry name" value="AP_endonuc_2"/>
    <property type="match status" value="1"/>
</dbReference>
<reference evidence="2" key="1">
    <citation type="submission" date="2021-03" db="EMBL/GenBank/DDBJ databases">
        <authorList>
            <person name="Jaffe A."/>
        </authorList>
    </citation>
    <scope>NUCLEOTIDE SEQUENCE</scope>
    <source>
        <strain evidence="2">RIFCSPHIGHO2_01_FULL_AR10_44_11</strain>
    </source>
</reference>
<dbReference type="InterPro" id="IPR001719">
    <property type="entry name" value="AP_endonuc_2"/>
</dbReference>
<evidence type="ECO:0000313" key="3">
    <source>
        <dbReference type="Proteomes" id="UP000677687"/>
    </source>
</evidence>
<dbReference type="GO" id="GO:0003906">
    <property type="term" value="F:DNA-(apurinic or apyrimidinic site) endonuclease activity"/>
    <property type="evidence" value="ECO:0007669"/>
    <property type="project" value="TreeGrafter"/>
</dbReference>
<organism evidence="2 3">
    <name type="scientific">Candidatus Iainarchaeum sp</name>
    <dbReference type="NCBI Taxonomy" id="3101447"/>
    <lineage>
        <taxon>Archaea</taxon>
        <taxon>Candidatus Iainarchaeota</taxon>
        <taxon>Candidatus Iainarchaeia</taxon>
        <taxon>Candidatus Iainarchaeales</taxon>
        <taxon>Candidatus Iainarchaeaceae</taxon>
        <taxon>Candidatus Iainarchaeum</taxon>
    </lineage>
</organism>
<accession>A0A8T4L3C9</accession>
<dbReference type="GO" id="GO:0008270">
    <property type="term" value="F:zinc ion binding"/>
    <property type="evidence" value="ECO:0007669"/>
    <property type="project" value="InterPro"/>
</dbReference>
<dbReference type="AlphaFoldDB" id="A0A8T4L3C9"/>
<dbReference type="EMBL" id="JAGVWD010000042">
    <property type="protein sequence ID" value="MBS3057556.1"/>
    <property type="molecule type" value="Genomic_DNA"/>
</dbReference>
<dbReference type="GO" id="GO:0003677">
    <property type="term" value="F:DNA binding"/>
    <property type="evidence" value="ECO:0007669"/>
    <property type="project" value="InterPro"/>
</dbReference>
<protein>
    <submittedName>
        <fullName evidence="2">TIM barrel protein</fullName>
    </submittedName>
</protein>
<feature type="domain" description="Xylose isomerase-like TIM barrel" evidence="1">
    <location>
        <begin position="26"/>
        <end position="265"/>
    </location>
</feature>
<evidence type="ECO:0000313" key="2">
    <source>
        <dbReference type="EMBL" id="MBS3057556.1"/>
    </source>
</evidence>
<name>A0A8T4L3C9_9ARCH</name>
<dbReference type="SUPFAM" id="SSF51658">
    <property type="entry name" value="Xylose isomerase-like"/>
    <property type="match status" value="1"/>
</dbReference>
<dbReference type="InterPro" id="IPR036237">
    <property type="entry name" value="Xyl_isomerase-like_sf"/>
</dbReference>
<comment type="caution">
    <text evidence="2">The sequence shown here is derived from an EMBL/GenBank/DDBJ whole genome shotgun (WGS) entry which is preliminary data.</text>
</comment>
<dbReference type="GO" id="GO:0006284">
    <property type="term" value="P:base-excision repair"/>
    <property type="evidence" value="ECO:0007669"/>
    <property type="project" value="TreeGrafter"/>
</dbReference>
<dbReference type="PANTHER" id="PTHR21445:SF0">
    <property type="entry name" value="APURINIC-APYRIMIDINIC ENDONUCLEASE"/>
    <property type="match status" value="1"/>
</dbReference>
<dbReference type="Proteomes" id="UP000677687">
    <property type="component" value="Unassembled WGS sequence"/>
</dbReference>
<dbReference type="PANTHER" id="PTHR21445">
    <property type="entry name" value="ENDONUCLEASE IV ENDODEOXYRIBONUCLEASE IV"/>
    <property type="match status" value="1"/>
</dbReference>
<dbReference type="SMART" id="SM00518">
    <property type="entry name" value="AP2Ec"/>
    <property type="match status" value="1"/>
</dbReference>
<dbReference type="FunFam" id="3.20.20.150:FF:000017">
    <property type="entry name" value="Endonuclease IV related protein"/>
    <property type="match status" value="1"/>
</dbReference>
<proteinExistence type="predicted"/>
<reference evidence="2" key="2">
    <citation type="submission" date="2021-05" db="EMBL/GenBank/DDBJ databases">
        <title>Protein family content uncovers lineage relationships and bacterial pathway maintenance mechanisms in DPANN archaea.</title>
        <authorList>
            <person name="Castelle C.J."/>
            <person name="Meheust R."/>
            <person name="Jaffe A.L."/>
            <person name="Seitz K."/>
            <person name="Gong X."/>
            <person name="Baker B.J."/>
            <person name="Banfield J.F."/>
        </authorList>
    </citation>
    <scope>NUCLEOTIDE SEQUENCE</scope>
    <source>
        <strain evidence="2">RIFCSPHIGHO2_01_FULL_AR10_44_11</strain>
    </source>
</reference>
<dbReference type="GO" id="GO:0008081">
    <property type="term" value="F:phosphoric diester hydrolase activity"/>
    <property type="evidence" value="ECO:0007669"/>
    <property type="project" value="TreeGrafter"/>
</dbReference>
<evidence type="ECO:0000259" key="1">
    <source>
        <dbReference type="Pfam" id="PF01261"/>
    </source>
</evidence>
<sequence>MKPKMLFGTAGVPHSSGRPDSISGIERISALKLDAMELEFVRGVHMSEETAQAVGKASRENNVMLRVHAPYFINLNSSEKKKIEASKKRIFDSARIGEICGARIVTFHPAYYGEGGKEECMWNVENALNELLNEMQSRIIKIVLAPETTGKGSQFGSLKETLELCRRIPEIMPMVDFSHLHARENGRFKTKGDFVEAVNEIKKSNRKFLENLQMHVSGINFSAKGERNHMNMQERGNTFNYKWLLEALHGENASGCIICESPNLEEDALLMKKYWESL</sequence>
<dbReference type="Gene3D" id="3.20.20.150">
    <property type="entry name" value="Divalent-metal-dependent TIM barrel enzymes"/>
    <property type="match status" value="1"/>
</dbReference>
<dbReference type="InterPro" id="IPR013022">
    <property type="entry name" value="Xyl_isomerase-like_TIM-brl"/>
</dbReference>
<gene>
    <name evidence="2" type="ORF">J4415_02905</name>
</gene>